<organism evidence="4 5">
    <name type="scientific">Stylophora pistillata</name>
    <name type="common">Smooth cauliflower coral</name>
    <dbReference type="NCBI Taxonomy" id="50429"/>
    <lineage>
        <taxon>Eukaryota</taxon>
        <taxon>Metazoa</taxon>
        <taxon>Cnidaria</taxon>
        <taxon>Anthozoa</taxon>
        <taxon>Hexacorallia</taxon>
        <taxon>Scleractinia</taxon>
        <taxon>Astrocoeniina</taxon>
        <taxon>Pocilloporidae</taxon>
        <taxon>Stylophora</taxon>
    </lineage>
</organism>
<dbReference type="InterPro" id="IPR014710">
    <property type="entry name" value="RmlC-like_jellyroll"/>
</dbReference>
<reference evidence="5" key="1">
    <citation type="journal article" date="2017" name="bioRxiv">
        <title>Comparative analysis of the genomes of Stylophora pistillata and Acropora digitifera provides evidence for extensive differences between species of corals.</title>
        <authorList>
            <person name="Voolstra C.R."/>
            <person name="Li Y."/>
            <person name="Liew Y.J."/>
            <person name="Baumgarten S."/>
            <person name="Zoccola D."/>
            <person name="Flot J.-F."/>
            <person name="Tambutte S."/>
            <person name="Allemand D."/>
            <person name="Aranda M."/>
        </authorList>
    </citation>
    <scope>NUCLEOTIDE SEQUENCE [LARGE SCALE GENOMIC DNA]</scope>
</reference>
<feature type="domain" description="Cyclic nucleotide-binding" evidence="3">
    <location>
        <begin position="472"/>
        <end position="551"/>
    </location>
</feature>
<dbReference type="STRING" id="50429.A0A2B4RR85"/>
<dbReference type="PROSITE" id="PS00889">
    <property type="entry name" value="CNMP_BINDING_2"/>
    <property type="match status" value="1"/>
</dbReference>
<comment type="caution">
    <text evidence="4">The sequence shown here is derived from an EMBL/GenBank/DDBJ whole genome shotgun (WGS) entry which is preliminary data.</text>
</comment>
<dbReference type="CDD" id="cd00038">
    <property type="entry name" value="CAP_ED"/>
    <property type="match status" value="1"/>
</dbReference>
<evidence type="ECO:0000259" key="3">
    <source>
        <dbReference type="PROSITE" id="PS50042"/>
    </source>
</evidence>
<evidence type="ECO:0000256" key="1">
    <source>
        <dbReference type="SAM" id="Coils"/>
    </source>
</evidence>
<dbReference type="InterPro" id="IPR000595">
    <property type="entry name" value="cNMP-bd_dom"/>
</dbReference>
<protein>
    <submittedName>
        <fullName evidence="4">Cyclic nucleotide-binding domain-containing protein 2</fullName>
    </submittedName>
</protein>
<dbReference type="Proteomes" id="UP000225706">
    <property type="component" value="Unassembled WGS sequence"/>
</dbReference>
<gene>
    <name evidence="4" type="primary">Cnbd2</name>
    <name evidence="4" type="ORF">AWC38_SpisGene14586</name>
</gene>
<feature type="region of interest" description="Disordered" evidence="2">
    <location>
        <begin position="106"/>
        <end position="132"/>
    </location>
</feature>
<dbReference type="Gene3D" id="2.60.120.10">
    <property type="entry name" value="Jelly Rolls"/>
    <property type="match status" value="1"/>
</dbReference>
<proteinExistence type="predicted"/>
<dbReference type="PROSITE" id="PS50042">
    <property type="entry name" value="CNMP_BINDING_3"/>
    <property type="match status" value="1"/>
</dbReference>
<accession>A0A2B4RR85</accession>
<evidence type="ECO:0000313" key="5">
    <source>
        <dbReference type="Proteomes" id="UP000225706"/>
    </source>
</evidence>
<dbReference type="EMBL" id="LSMT01000297">
    <property type="protein sequence ID" value="PFX20954.1"/>
    <property type="molecule type" value="Genomic_DNA"/>
</dbReference>
<dbReference type="PANTHER" id="PTHR23011:SF28">
    <property type="entry name" value="CYCLIC NUCLEOTIDE-BINDING DOMAIN CONTAINING PROTEIN"/>
    <property type="match status" value="1"/>
</dbReference>
<dbReference type="PANTHER" id="PTHR23011">
    <property type="entry name" value="CYCLIC NUCLEOTIDE-BINDING DOMAIN CONTAINING PROTEIN"/>
    <property type="match status" value="1"/>
</dbReference>
<keyword evidence="5" id="KW-1185">Reference proteome</keyword>
<keyword evidence="1" id="KW-0175">Coiled coil</keyword>
<dbReference type="SUPFAM" id="SSF51206">
    <property type="entry name" value="cAMP-binding domain-like"/>
    <property type="match status" value="1"/>
</dbReference>
<evidence type="ECO:0000256" key="2">
    <source>
        <dbReference type="SAM" id="MobiDB-lite"/>
    </source>
</evidence>
<dbReference type="Pfam" id="PF00027">
    <property type="entry name" value="cNMP_binding"/>
    <property type="match status" value="1"/>
</dbReference>
<feature type="compositionally biased region" description="Basic and acidic residues" evidence="2">
    <location>
        <begin position="106"/>
        <end position="129"/>
    </location>
</feature>
<evidence type="ECO:0000313" key="4">
    <source>
        <dbReference type="EMBL" id="PFX20954.1"/>
    </source>
</evidence>
<dbReference type="InterPro" id="IPR018488">
    <property type="entry name" value="cNMP-bd_CS"/>
</dbReference>
<dbReference type="AlphaFoldDB" id="A0A2B4RR85"/>
<dbReference type="InterPro" id="IPR018490">
    <property type="entry name" value="cNMP-bd_dom_sf"/>
</dbReference>
<sequence>MDARMADGKLWRNCIKGYVSLTYAKDVFLKRRLMAAHTNAMTAGAVKAFVKNVLKQDLKNGIQPQDHAQIAIRKNKPVSDFCNLVGAQIASRVKKLLWKDEDGNKLTEGEKEEPSFEEQVQRTPKEGKARRGSALLVKRRSSLLDAVNFKAYYVNRRNSSLRRDHFLRSFGKATLRYPNLNDEDIEGDVVNVKPAPPYIEDREVPLNEFLKSSLRRTASAGPVLVRPASSKKPCSFTPPKNLLELRGSAYDGEPFETDLTANIRKQSARRRIKRIMEAEKEKAKKDKIEEELRLKEEEKKKKKKTFRGAALALVATNVSAAGFNFKSFSEKKKWLAEKRLWTRQIASTKFRWAVRVVVVLGRVLKALVSYSTVMAPETAAQRSFRTLRDNSGGKEMLFNKSLYQRGKSQYAYVPEWAKRILTKSAMERSETELGQLHSMLKGLASYNKFTYRIQLAMCRAMTYLKVEHPRVVLRKGHVGVCFYFIFSGSVFVNVEELLTKTGHVMWHTAITLHRGDSFGELALLRNIKRTASVVVRDDTELLVVEKNVFSKTCPRIYDKELFNKIEFCNQDHPSSVHLEAQKPEAQRELFMLVEDAIRMTDISRSVQKFQLAVNEANMRLDLASSPGNWLMSSNVLLYTQSTVGYNNSLRKA</sequence>
<name>A0A2B4RR85_STYPI</name>
<feature type="coiled-coil region" evidence="1">
    <location>
        <begin position="273"/>
        <end position="305"/>
    </location>
</feature>
<dbReference type="OrthoDB" id="166212at2759"/>